<dbReference type="EMBL" id="WIXP02000013">
    <property type="protein sequence ID" value="KAF6201363.1"/>
    <property type="molecule type" value="Genomic_DNA"/>
</dbReference>
<dbReference type="AlphaFoldDB" id="A0A6A4J6F9"/>
<evidence type="ECO:0000313" key="2">
    <source>
        <dbReference type="EMBL" id="KAF6201363.1"/>
    </source>
</evidence>
<keyword evidence="3" id="KW-1185">Reference proteome</keyword>
<name>A0A6A4J6F9_APOLU</name>
<reference evidence="2" key="1">
    <citation type="journal article" date="2021" name="Mol. Ecol. Resour.">
        <title>Apolygus lucorum genome provides insights into omnivorousness and mesophyll feeding.</title>
        <authorList>
            <person name="Liu Y."/>
            <person name="Liu H."/>
            <person name="Wang H."/>
            <person name="Huang T."/>
            <person name="Liu B."/>
            <person name="Yang B."/>
            <person name="Yin L."/>
            <person name="Li B."/>
            <person name="Zhang Y."/>
            <person name="Zhang S."/>
            <person name="Jiang F."/>
            <person name="Zhang X."/>
            <person name="Ren Y."/>
            <person name="Wang B."/>
            <person name="Wang S."/>
            <person name="Lu Y."/>
            <person name="Wu K."/>
            <person name="Fan W."/>
            <person name="Wang G."/>
        </authorList>
    </citation>
    <scope>NUCLEOTIDE SEQUENCE</scope>
    <source>
        <strain evidence="2">12Hb</strain>
    </source>
</reference>
<dbReference type="Proteomes" id="UP000466442">
    <property type="component" value="Unassembled WGS sequence"/>
</dbReference>
<dbReference type="OrthoDB" id="5984298at2759"/>
<evidence type="ECO:0000259" key="1">
    <source>
        <dbReference type="SMART" id="SM01403"/>
    </source>
</evidence>
<dbReference type="SUPFAM" id="SSF54999">
    <property type="entry name" value="Ribosomal protein S10"/>
    <property type="match status" value="1"/>
</dbReference>
<sequence length="182" mass="20544">MFRTGCKVLGWGLRSSKLNGLHHQRCSRLLSTVYDPPYLDDLVPEVDLCDPFNVQIVGPDFALVESYQKVVHRIAKTMGVDVSEGWATPAKKTKIVKYKPRSTVPETEYNLTHYERNVQVVDLPNNLAPILIELLQAAVPQTISVNIRPHTQIDEIERYVPDLELKQLKTELEAAGGPTKKK</sequence>
<dbReference type="InterPro" id="IPR036838">
    <property type="entry name" value="Ribosomal_uS10_dom_sf"/>
</dbReference>
<proteinExistence type="predicted"/>
<dbReference type="InterPro" id="IPR027487">
    <property type="entry name" value="Ribosomal_mL48"/>
</dbReference>
<dbReference type="GO" id="GO:0005761">
    <property type="term" value="C:mitochondrial ribosome"/>
    <property type="evidence" value="ECO:0007669"/>
    <property type="project" value="InterPro"/>
</dbReference>
<gene>
    <name evidence="2" type="ORF">GE061_005811</name>
</gene>
<dbReference type="PANTHER" id="PTHR13473:SF0">
    <property type="entry name" value="LARGE RIBOSOMAL SUBUNIT PROTEIN ML48"/>
    <property type="match status" value="1"/>
</dbReference>
<accession>A0A6A4J6F9</accession>
<feature type="domain" description="Small ribosomal subunit protein uS10" evidence="1">
    <location>
        <begin position="53"/>
        <end position="148"/>
    </location>
</feature>
<evidence type="ECO:0000313" key="3">
    <source>
        <dbReference type="Proteomes" id="UP000466442"/>
    </source>
</evidence>
<dbReference type="InterPro" id="IPR027486">
    <property type="entry name" value="Ribosomal_uS10_dom"/>
</dbReference>
<comment type="caution">
    <text evidence="2">The sequence shown here is derived from an EMBL/GenBank/DDBJ whole genome shotgun (WGS) entry which is preliminary data.</text>
</comment>
<protein>
    <recommendedName>
        <fullName evidence="1">Small ribosomal subunit protein uS10 domain-containing protein</fullName>
    </recommendedName>
</protein>
<dbReference type="PANTHER" id="PTHR13473">
    <property type="entry name" value="MITOCHONDRIAL RIBOSOMAL PROTEIN L48"/>
    <property type="match status" value="1"/>
</dbReference>
<organism evidence="2 3">
    <name type="scientific">Apolygus lucorum</name>
    <name type="common">Small green plant bug</name>
    <name type="synonym">Lygocoris lucorum</name>
    <dbReference type="NCBI Taxonomy" id="248454"/>
    <lineage>
        <taxon>Eukaryota</taxon>
        <taxon>Metazoa</taxon>
        <taxon>Ecdysozoa</taxon>
        <taxon>Arthropoda</taxon>
        <taxon>Hexapoda</taxon>
        <taxon>Insecta</taxon>
        <taxon>Pterygota</taxon>
        <taxon>Neoptera</taxon>
        <taxon>Paraneoptera</taxon>
        <taxon>Hemiptera</taxon>
        <taxon>Heteroptera</taxon>
        <taxon>Panheteroptera</taxon>
        <taxon>Cimicomorpha</taxon>
        <taxon>Miridae</taxon>
        <taxon>Mirini</taxon>
        <taxon>Apolygus</taxon>
    </lineage>
</organism>
<dbReference type="Pfam" id="PF00338">
    <property type="entry name" value="Ribosomal_S10"/>
    <property type="match status" value="1"/>
</dbReference>
<dbReference type="SMART" id="SM01403">
    <property type="entry name" value="Ribosomal_S10"/>
    <property type="match status" value="1"/>
</dbReference>